<dbReference type="Proteomes" id="UP000032424">
    <property type="component" value="Chromosome 1"/>
</dbReference>
<dbReference type="KEGG" id="sft:NCTC1_00320"/>
<dbReference type="PANTHER" id="PTHR37312">
    <property type="entry name" value="MEMBRANE-BOUND ACYLTRANSFERASE YKRP-RELATED"/>
    <property type="match status" value="1"/>
</dbReference>
<dbReference type="Pfam" id="PF01757">
    <property type="entry name" value="Acyl_transf_3"/>
    <property type="match status" value="1"/>
</dbReference>
<evidence type="ECO:0000313" key="4">
    <source>
        <dbReference type="EMBL" id="CDX05602.1"/>
    </source>
</evidence>
<protein>
    <submittedName>
        <fullName evidence="4 5">Fucose 4-O-acetylase and related acetyltransferases</fullName>
    </submittedName>
</protein>
<name>A0A658Z4R0_SHIFL</name>
<dbReference type="InterPro" id="IPR002656">
    <property type="entry name" value="Acyl_transf_3_dom"/>
</dbReference>
<dbReference type="Proteomes" id="UP000260191">
    <property type="component" value="Unassembled WGS sequence"/>
</dbReference>
<dbReference type="PATRIC" id="fig|198214.7.peg.354"/>
<feature type="domain" description="Acyltransferase 3" evidence="2">
    <location>
        <begin position="15"/>
        <end position="290"/>
    </location>
</feature>
<accession>A0A658Z4R0</accession>
<keyword evidence="1" id="KW-1133">Transmembrane helix</keyword>
<feature type="transmembrane region" description="Helical" evidence="1">
    <location>
        <begin position="209"/>
        <end position="228"/>
    </location>
</feature>
<evidence type="ECO:0000313" key="5">
    <source>
        <dbReference type="EMBL" id="SVH91309.1"/>
    </source>
</evidence>
<proteinExistence type="predicted"/>
<dbReference type="EMBL" id="LM651928">
    <property type="protein sequence ID" value="CDX05602.1"/>
    <property type="molecule type" value="Genomic_DNA"/>
</dbReference>
<keyword evidence="1" id="KW-0472">Membrane</keyword>
<keyword evidence="5" id="KW-0808">Transferase</keyword>
<dbReference type="RefSeq" id="WP_000282635.1">
    <property type="nucleotide sequence ID" value="NZ_BSBU01000143.1"/>
</dbReference>
<feature type="transmembrane region" description="Helical" evidence="1">
    <location>
        <begin position="295"/>
        <end position="314"/>
    </location>
</feature>
<feature type="transmembrane region" description="Helical" evidence="1">
    <location>
        <begin position="20"/>
        <end position="38"/>
    </location>
</feature>
<evidence type="ECO:0000256" key="1">
    <source>
        <dbReference type="SAM" id="Phobius"/>
    </source>
</evidence>
<evidence type="ECO:0000313" key="8">
    <source>
        <dbReference type="Proteomes" id="UP000260191"/>
    </source>
</evidence>
<dbReference type="Proteomes" id="UP000002673">
    <property type="component" value="Chromosome"/>
</dbReference>
<reference evidence="4 7" key="2">
    <citation type="submission" date="2014-07" db="EMBL/GenBank/DDBJ databases">
        <authorList>
            <person name="Aslett M.A."/>
            <person name="De Silva N."/>
        </authorList>
    </citation>
    <scope>NUCLEOTIDE SEQUENCE [LARGE SCALE GENOMIC DNA]</scope>
    <source>
        <strain evidence="7">NCTC1</strain>
    </source>
</reference>
<evidence type="ECO:0000259" key="2">
    <source>
        <dbReference type="Pfam" id="PF01757"/>
    </source>
</evidence>
<reference evidence="3 6" key="1">
    <citation type="journal article" date="2003" name="Infect. Immun.">
        <title>Complete genome sequence and comparative genomics of Shigella flexneri serotype 2a strain 2457T.</title>
        <authorList>
            <person name="Wei J."/>
            <person name="Goldberg M.B."/>
            <person name="Burland V."/>
            <person name="Venkatesan M.M."/>
            <person name="Deng W."/>
            <person name="Fournier G."/>
            <person name="Mayhew G.F."/>
            <person name="Plunkett G.III."/>
            <person name="Rose D.J."/>
            <person name="Darling A."/>
            <person name="Mau B."/>
            <person name="Perna N.T."/>
            <person name="Payne S.M."/>
            <person name="Runyen-Janecky L.J."/>
            <person name="Zhou S."/>
            <person name="Schwartz D.C."/>
            <person name="Blattner F.R."/>
        </authorList>
    </citation>
    <scope>NUCLEOTIDE SEQUENCE [LARGE SCALE GENOMIC DNA]</scope>
    <source>
        <strain evidence="3">2457T</strain>
        <strain evidence="6">ATCC 700930 / 2457T / Serotype 2a</strain>
    </source>
</reference>
<feature type="transmembrane region" description="Helical" evidence="1">
    <location>
        <begin position="44"/>
        <end position="61"/>
    </location>
</feature>
<evidence type="ECO:0000313" key="6">
    <source>
        <dbReference type="Proteomes" id="UP000002673"/>
    </source>
</evidence>
<dbReference type="PANTHER" id="PTHR37312:SF1">
    <property type="entry name" value="MEMBRANE-BOUND ACYLTRANSFERASE YKRP-RELATED"/>
    <property type="match status" value="1"/>
</dbReference>
<reference evidence="5 8" key="3">
    <citation type="submission" date="2018-06" db="EMBL/GenBank/DDBJ databases">
        <authorList>
            <consortium name="Pathogen Informatics"/>
            <person name="Doyle S."/>
        </authorList>
    </citation>
    <scope>NUCLEOTIDE SEQUENCE [LARGE SCALE GENOMIC DNA]</scope>
    <source>
        <strain evidence="5 8">4028STDY6275000</strain>
    </source>
</reference>
<evidence type="ECO:0000313" key="3">
    <source>
        <dbReference type="EMBL" id="AAP15845.1"/>
    </source>
</evidence>
<dbReference type="InterPro" id="IPR052734">
    <property type="entry name" value="Nod_factor_acetyltransferase"/>
</dbReference>
<dbReference type="KEGG" id="sfx:S4802"/>
<organism evidence="5 8">
    <name type="scientific">Shigella flexneri</name>
    <dbReference type="NCBI Taxonomy" id="623"/>
    <lineage>
        <taxon>Bacteria</taxon>
        <taxon>Pseudomonadati</taxon>
        <taxon>Pseudomonadota</taxon>
        <taxon>Gammaproteobacteria</taxon>
        <taxon>Enterobacterales</taxon>
        <taxon>Enterobacteriaceae</taxon>
        <taxon>Shigella</taxon>
    </lineage>
</organism>
<dbReference type="EMBL" id="AE014073">
    <property type="protein sequence ID" value="AAP15845.1"/>
    <property type="molecule type" value="Genomic_DNA"/>
</dbReference>
<feature type="transmembrane region" description="Helical" evidence="1">
    <location>
        <begin position="178"/>
        <end position="197"/>
    </location>
</feature>
<dbReference type="GO" id="GO:0016747">
    <property type="term" value="F:acyltransferase activity, transferring groups other than amino-acyl groups"/>
    <property type="evidence" value="ECO:0007669"/>
    <property type="project" value="InterPro"/>
</dbReference>
<dbReference type="EMBL" id="UIPR01000105">
    <property type="protein sequence ID" value="SVH91309.1"/>
    <property type="molecule type" value="Genomic_DNA"/>
</dbReference>
<feature type="transmembrane region" description="Helical" evidence="1">
    <location>
        <begin position="148"/>
        <end position="166"/>
    </location>
</feature>
<evidence type="ECO:0000313" key="7">
    <source>
        <dbReference type="Proteomes" id="UP000032424"/>
    </source>
</evidence>
<feature type="transmembrane region" description="Helical" evidence="1">
    <location>
        <begin position="119"/>
        <end position="141"/>
    </location>
</feature>
<feature type="transmembrane region" description="Helical" evidence="1">
    <location>
        <begin position="81"/>
        <end position="99"/>
    </location>
</feature>
<gene>
    <name evidence="3" type="ordered locus">S4802</name>
    <name evidence="4" type="ORF">NCTC1_00320</name>
    <name evidence="5" type="ORF">SAMEA3710514_04443</name>
</gene>
<keyword evidence="1" id="KW-0812">Transmembrane</keyword>
<dbReference type="AlphaFoldDB" id="A0A658Z4R0"/>
<sequence length="349" mass="40093">MYNNKIDSNRKIRHDWVDALKFLGIFAIYLGHLGLGAGKLYPFVFSYHVPLFFFAAGFFTIKKNDLSVFDYIKSKFYRLMIPYFTFAFSILIINTINSGETIDYIYNHIYDIIYGVRNNQFVGTIWFINCLFVIIAIDAIFREIVKNNIVILIISLLSFMLSQTVLNHNPLLDPQWFWNIDSAMAYWWLLPLGRCMFLELTRDRFFGKSKIGFIVFSITAIMSAYQLLNQKPLLFKIISIFNADIISSSYIQAINTIITTVGLIIFNIFIAKIICGNDFIVRAGRNTLNICGMEYITKLFIPMALAIIGFSVTIPNPICAIIYTCICVYVSDKIGHWLSRTVGGPFLIK</sequence>
<feature type="transmembrane region" description="Helical" evidence="1">
    <location>
        <begin position="248"/>
        <end position="274"/>
    </location>
</feature>